<dbReference type="Gene3D" id="3.10.10.10">
    <property type="entry name" value="HIV Type 1 Reverse Transcriptase, subunit A, domain 1"/>
    <property type="match status" value="1"/>
</dbReference>
<dbReference type="Pfam" id="PF17919">
    <property type="entry name" value="RT_RNaseH_2"/>
    <property type="match status" value="1"/>
</dbReference>
<dbReference type="OMA" id="DEWILEK"/>
<dbReference type="Pfam" id="PF24496">
    <property type="entry name" value="DUF7588"/>
    <property type="match status" value="1"/>
</dbReference>
<evidence type="ECO:0000256" key="1">
    <source>
        <dbReference type="ARBA" id="ARBA00022670"/>
    </source>
</evidence>
<dbReference type="SUPFAM" id="SSF57756">
    <property type="entry name" value="Retrovirus zinc finger-like domains"/>
    <property type="match status" value="1"/>
</dbReference>
<dbReference type="InterPro" id="IPR043502">
    <property type="entry name" value="DNA/RNA_pol_sf"/>
</dbReference>
<feature type="compositionally biased region" description="Acidic residues" evidence="5">
    <location>
        <begin position="610"/>
        <end position="623"/>
    </location>
</feature>
<feature type="region of interest" description="Disordered" evidence="5">
    <location>
        <begin position="594"/>
        <end position="624"/>
    </location>
</feature>
<keyword evidence="3" id="KW-0238">DNA-binding</keyword>
<dbReference type="PANTHER" id="PTHR33054">
    <property type="entry name" value="CCHC-TYPE DOMAIN-CONTAINING PROTEIN"/>
    <property type="match status" value="1"/>
</dbReference>
<evidence type="ECO:0000313" key="8">
    <source>
        <dbReference type="Proteomes" id="UP000075243"/>
    </source>
</evidence>
<keyword evidence="8" id="KW-1185">Reference proteome</keyword>
<evidence type="ECO:0000256" key="3">
    <source>
        <dbReference type="ARBA" id="ARBA00023125"/>
    </source>
</evidence>
<keyword evidence="2" id="KW-0378">Hydrolase</keyword>
<dbReference type="InterPro" id="IPR043128">
    <property type="entry name" value="Rev_trsase/Diguanyl_cyclase"/>
</dbReference>
<protein>
    <submittedName>
        <fullName evidence="7">Enzymatic polyprotein</fullName>
    </submittedName>
</protein>
<keyword evidence="4" id="KW-0862">Zinc</keyword>
<gene>
    <name evidence="7" type="ORF">KK1_043253</name>
</gene>
<evidence type="ECO:0000256" key="4">
    <source>
        <dbReference type="PROSITE-ProRule" id="PRU00047"/>
    </source>
</evidence>
<keyword evidence="1" id="KW-0645">Protease</keyword>
<feature type="region of interest" description="Disordered" evidence="5">
    <location>
        <begin position="191"/>
        <end position="215"/>
    </location>
</feature>
<dbReference type="InterPro" id="IPR036875">
    <property type="entry name" value="Znf_CCHC_sf"/>
</dbReference>
<dbReference type="CDD" id="cd09274">
    <property type="entry name" value="RNase_HI_RT_Ty3"/>
    <property type="match status" value="1"/>
</dbReference>
<evidence type="ECO:0000256" key="5">
    <source>
        <dbReference type="SAM" id="MobiDB-lite"/>
    </source>
</evidence>
<dbReference type="Gene3D" id="3.30.70.270">
    <property type="match status" value="1"/>
</dbReference>
<keyword evidence="4" id="KW-0479">Metal-binding</keyword>
<dbReference type="PANTHER" id="PTHR33054:SF9">
    <property type="entry name" value="CCHC-TYPE DOMAIN-CONTAINING PROTEIN"/>
    <property type="match status" value="1"/>
</dbReference>
<dbReference type="AlphaFoldDB" id="A0A151QZI3"/>
<dbReference type="InterPro" id="IPR056648">
    <property type="entry name" value="DUF7746"/>
</dbReference>
<dbReference type="GO" id="GO:0008270">
    <property type="term" value="F:zinc ion binding"/>
    <property type="evidence" value="ECO:0007669"/>
    <property type="project" value="UniProtKB-KW"/>
</dbReference>
<dbReference type="SUPFAM" id="SSF56672">
    <property type="entry name" value="DNA/RNA polymerases"/>
    <property type="match status" value="1"/>
</dbReference>
<dbReference type="Proteomes" id="UP000075243">
    <property type="component" value="Unassembled WGS sequence"/>
</dbReference>
<organism evidence="7 8">
    <name type="scientific">Cajanus cajan</name>
    <name type="common">Pigeon pea</name>
    <name type="synonym">Cajanus indicus</name>
    <dbReference type="NCBI Taxonomy" id="3821"/>
    <lineage>
        <taxon>Eukaryota</taxon>
        <taxon>Viridiplantae</taxon>
        <taxon>Streptophyta</taxon>
        <taxon>Embryophyta</taxon>
        <taxon>Tracheophyta</taxon>
        <taxon>Spermatophyta</taxon>
        <taxon>Magnoliopsida</taxon>
        <taxon>eudicotyledons</taxon>
        <taxon>Gunneridae</taxon>
        <taxon>Pentapetalae</taxon>
        <taxon>rosids</taxon>
        <taxon>fabids</taxon>
        <taxon>Fabales</taxon>
        <taxon>Fabaceae</taxon>
        <taxon>Papilionoideae</taxon>
        <taxon>50 kb inversion clade</taxon>
        <taxon>NPAAA clade</taxon>
        <taxon>indigoferoid/millettioid clade</taxon>
        <taxon>Phaseoleae</taxon>
        <taxon>Cajanus</taxon>
    </lineage>
</organism>
<dbReference type="Pfam" id="PF24925">
    <property type="entry name" value="DUF7746"/>
    <property type="match status" value="1"/>
</dbReference>
<evidence type="ECO:0000313" key="7">
    <source>
        <dbReference type="EMBL" id="KYP35696.1"/>
    </source>
</evidence>
<evidence type="ECO:0000259" key="6">
    <source>
        <dbReference type="PROSITE" id="PS50158"/>
    </source>
</evidence>
<dbReference type="InterPro" id="IPR056010">
    <property type="entry name" value="DUF7588"/>
</dbReference>
<dbReference type="Gramene" id="C.cajan_43557.t">
    <property type="protein sequence ID" value="C.cajan_43557.t"/>
    <property type="gene ID" value="C.cajan_43557"/>
</dbReference>
<dbReference type="GO" id="GO:0006508">
    <property type="term" value="P:proteolysis"/>
    <property type="evidence" value="ECO:0007669"/>
    <property type="project" value="UniProtKB-KW"/>
</dbReference>
<dbReference type="EMBL" id="KQ484335">
    <property type="protein sequence ID" value="KYP35696.1"/>
    <property type="molecule type" value="Genomic_DNA"/>
</dbReference>
<dbReference type="Pfam" id="PF22909">
    <property type="entry name" value="Caulimovir_coat_dom"/>
    <property type="match status" value="1"/>
</dbReference>
<sequence>MTIELSLLESSKDLGLILAENIYYSEVSKYYTFLENVQTHVCFFDWFNVYPRRNKISPPWITTITEDLSVNTITVWHRKDGKLVKSDLLPNSSYFIPNLEDKYLASPFKYNSDESVGAQDIKALMEQNNYTNKYLQVLGENLVSKAFTSRTKDSEAQFVTKPLFKPTSLTSQTRHKFRAIHQNWTKSLEDSSKDNSIVIPETPSSDSDDTEPSRKSVLRVNPVINKALIWKQPSKLYYNRATAPDLLLKEKNDQSFRSFSATNIYEWNIDGLTEYNILNTLQHMTMVSTAYQTALDSADEAIVEILTSGFSGQLKGWWDNYVSDEEKHEIITAVKTDVEGNVIIQKGEPIPDAVNTLIMVIVKHFIGDPNIWKDRSGELLSNLKCRTLGDFRWYKDTFLTRVYTRDDSNQPFWKEKFLAGLPKSLGDKVREKIRTQFNGDIPYGQLSYGNLIAYVQKVALKICQDDNIQKQLAKEKAQNRKDLGNFCQQFGLPCSKNPARIKHRKPGKSPQHQVSKPRPKFSRFRSRKTNINRSPITNSAPQTSNPNNKPRETRTCFKCGRQGHLAKFCRISSKVRELSLDPTTLDQLNNLLINSSDSDEEDKQSTSEDIQADDDLSSSDESSESPLINVIHNDEQNLLLDALKSIQDPHEREEYLLKLKQLLHKPKSTHSDNRFVNNKFDLTQTLKRLEKSAAKPVTIQDLQTEICFLKSEVHEMIHDTNEDNLSNHSDQKTNEDEDLFTAFINQCNIQKLYVDVTILIDDFVLDTVALFDTGADSNCILEGLIPTKYFHKTSEKLRTASGSRLEIRYKLPLATIKNDRLIRKSKSPWSCAAFYVNKASEIERGAPRLVINYKPLNQALQWIHYPIPNKKDVLARMHSAKIFSKFDMKSGFWQIQINPIDRYKTALKKSPPPWTDVHTNLVKQIKLQVKVLPCLYLPNPNLFKIVETDASDLGYGGILKQRMHDSEKCIAFTSKHWNKAQQNYSIIKKEVLAIVLCISKFQSDLLNQKFLVRVDCKSAREILQKDVKNLASKQIFARWQAILSVFDFEIEYIKGTSNTLPDYLTREFLQGKE</sequence>
<keyword evidence="4" id="KW-0863">Zinc-finger</keyword>
<dbReference type="GO" id="GO:0004190">
    <property type="term" value="F:aspartic-type endopeptidase activity"/>
    <property type="evidence" value="ECO:0007669"/>
    <property type="project" value="UniProtKB-KW"/>
</dbReference>
<dbReference type="InterPro" id="IPR041577">
    <property type="entry name" value="RT_RNaseH_2"/>
</dbReference>
<name>A0A151QZI3_CAJCA</name>
<feature type="compositionally biased region" description="Polar residues" evidence="5">
    <location>
        <begin position="531"/>
        <end position="548"/>
    </location>
</feature>
<feature type="domain" description="CCHC-type" evidence="6">
    <location>
        <begin position="556"/>
        <end position="570"/>
    </location>
</feature>
<dbReference type="SMART" id="SM00343">
    <property type="entry name" value="ZnF_C2HC"/>
    <property type="match status" value="1"/>
</dbReference>
<evidence type="ECO:0000256" key="2">
    <source>
        <dbReference type="ARBA" id="ARBA00022750"/>
    </source>
</evidence>
<proteinExistence type="predicted"/>
<keyword evidence="2" id="KW-0064">Aspartyl protease</keyword>
<accession>A0A151QZI3</accession>
<reference evidence="7" key="1">
    <citation type="journal article" date="2012" name="Nat. Biotechnol.">
        <title>Draft genome sequence of pigeonpea (Cajanus cajan), an orphan legume crop of resource-poor farmers.</title>
        <authorList>
            <person name="Varshney R.K."/>
            <person name="Chen W."/>
            <person name="Li Y."/>
            <person name="Bharti A.K."/>
            <person name="Saxena R.K."/>
            <person name="Schlueter J.A."/>
            <person name="Donoghue M.T."/>
            <person name="Azam S."/>
            <person name="Fan G."/>
            <person name="Whaley A.M."/>
            <person name="Farmer A.D."/>
            <person name="Sheridan J."/>
            <person name="Iwata A."/>
            <person name="Tuteja R."/>
            <person name="Penmetsa R.V."/>
            <person name="Wu W."/>
            <person name="Upadhyaya H.D."/>
            <person name="Yang S.P."/>
            <person name="Shah T."/>
            <person name="Saxena K.B."/>
            <person name="Michael T."/>
            <person name="McCombie W.R."/>
            <person name="Yang B."/>
            <person name="Zhang G."/>
            <person name="Yang H."/>
            <person name="Wang J."/>
            <person name="Spillane C."/>
            <person name="Cook D.R."/>
            <person name="May G.D."/>
            <person name="Xu X."/>
            <person name="Jackson S.A."/>
        </authorList>
    </citation>
    <scope>NUCLEOTIDE SEQUENCE [LARGE SCALE GENOMIC DNA]</scope>
</reference>
<feature type="compositionally biased region" description="Basic residues" evidence="5">
    <location>
        <begin position="515"/>
        <end position="530"/>
    </location>
</feature>
<dbReference type="InterPro" id="IPR001878">
    <property type="entry name" value="Znf_CCHC"/>
</dbReference>
<dbReference type="PROSITE" id="PS50158">
    <property type="entry name" value="ZF_CCHC"/>
    <property type="match status" value="1"/>
</dbReference>
<dbReference type="Gene3D" id="4.10.60.10">
    <property type="entry name" value="Zinc finger, CCHC-type"/>
    <property type="match status" value="1"/>
</dbReference>
<dbReference type="GO" id="GO:0003677">
    <property type="term" value="F:DNA binding"/>
    <property type="evidence" value="ECO:0007669"/>
    <property type="project" value="UniProtKB-KW"/>
</dbReference>
<feature type="region of interest" description="Disordered" evidence="5">
    <location>
        <begin position="497"/>
        <end position="555"/>
    </location>
</feature>